<reference evidence="1 2" key="1">
    <citation type="submission" date="2021-10" db="EMBL/GenBank/DDBJ databases">
        <title>Collection of gut derived symbiotic bacterial strains cultured from healthy donors.</title>
        <authorList>
            <person name="Lin H."/>
            <person name="Littmann E."/>
            <person name="Kohout C."/>
            <person name="Pamer E.G."/>
        </authorList>
    </citation>
    <scope>NUCLEOTIDE SEQUENCE [LARGE SCALE GENOMIC DNA]</scope>
    <source>
        <strain evidence="1 2">DFI.1.165</strain>
    </source>
</reference>
<keyword evidence="2" id="KW-1185">Reference proteome</keyword>
<evidence type="ECO:0000313" key="2">
    <source>
        <dbReference type="Proteomes" id="UP001299546"/>
    </source>
</evidence>
<dbReference type="Proteomes" id="UP001299546">
    <property type="component" value="Unassembled WGS sequence"/>
</dbReference>
<proteinExistence type="predicted"/>
<accession>A0ABS8DHV0</accession>
<evidence type="ECO:0000313" key="1">
    <source>
        <dbReference type="EMBL" id="MCB7388008.1"/>
    </source>
</evidence>
<sequence length="165" mass="19106">MKDIPYGFCGMPCALCPYYHTKGISRCKGCSHDGFFNGACNIYKCCKSKDLLHCAICAEYPCKKCTSLKEFNCLDTGSVWLRTVSTIQSSTFENWYTEYQRRTELLDLALEQYNNGRMKRYLCELFINNDIEKLELIMKHASSLTGNKRELSLKFRELVITILEK</sequence>
<protein>
    <submittedName>
        <fullName evidence="1">DUF3795 domain-containing protein</fullName>
    </submittedName>
</protein>
<name>A0ABS8DHV0_9FIRM</name>
<dbReference type="EMBL" id="JAJCIS010000008">
    <property type="protein sequence ID" value="MCB7388008.1"/>
    <property type="molecule type" value="Genomic_DNA"/>
</dbReference>
<gene>
    <name evidence="1" type="ORF">LIZ65_11990</name>
</gene>
<organism evidence="1 2">
    <name type="scientific">Bariatricus massiliensis</name>
    <dbReference type="NCBI Taxonomy" id="1745713"/>
    <lineage>
        <taxon>Bacteria</taxon>
        <taxon>Bacillati</taxon>
        <taxon>Bacillota</taxon>
        <taxon>Clostridia</taxon>
        <taxon>Lachnospirales</taxon>
        <taxon>Lachnospiraceae</taxon>
        <taxon>Bariatricus</taxon>
    </lineage>
</organism>
<comment type="caution">
    <text evidence="1">The sequence shown here is derived from an EMBL/GenBank/DDBJ whole genome shotgun (WGS) entry which is preliminary data.</text>
</comment>
<dbReference type="RefSeq" id="WP_154670173.1">
    <property type="nucleotide sequence ID" value="NZ_JAJCIQ010000004.1"/>
</dbReference>